<dbReference type="AlphaFoldDB" id="A0A0W0TVF9"/>
<dbReference type="Gene3D" id="3.90.1200.10">
    <property type="match status" value="1"/>
</dbReference>
<dbReference type="Proteomes" id="UP000054773">
    <property type="component" value="Unassembled WGS sequence"/>
</dbReference>
<dbReference type="SUPFAM" id="SSF81383">
    <property type="entry name" value="F-box domain"/>
    <property type="match status" value="1"/>
</dbReference>
<dbReference type="EMBL" id="LNYA01000003">
    <property type="protein sequence ID" value="KTC99452.1"/>
    <property type="molecule type" value="Genomic_DNA"/>
</dbReference>
<reference evidence="2 3" key="1">
    <citation type="submission" date="2015-11" db="EMBL/GenBank/DDBJ databases">
        <title>Genomic analysis of 38 Legionella species identifies large and diverse effector repertoires.</title>
        <authorList>
            <person name="Burstein D."/>
            <person name="Amaro F."/>
            <person name="Zusman T."/>
            <person name="Lifshitz Z."/>
            <person name="Cohen O."/>
            <person name="Gilbert J.A."/>
            <person name="Pupko T."/>
            <person name="Shuman H.A."/>
            <person name="Segal G."/>
        </authorList>
    </citation>
    <scope>NUCLEOTIDE SEQUENCE [LARGE SCALE GENOMIC DNA]</scope>
    <source>
        <strain evidence="2 3">SE-32A-C8</strain>
    </source>
</reference>
<evidence type="ECO:0000313" key="3">
    <source>
        <dbReference type="Proteomes" id="UP000054773"/>
    </source>
</evidence>
<dbReference type="InterPro" id="IPR001810">
    <property type="entry name" value="F-box_dom"/>
</dbReference>
<organism evidence="2 3">
    <name type="scientific">Legionella erythra</name>
    <dbReference type="NCBI Taxonomy" id="448"/>
    <lineage>
        <taxon>Bacteria</taxon>
        <taxon>Pseudomonadati</taxon>
        <taxon>Pseudomonadota</taxon>
        <taxon>Gammaproteobacteria</taxon>
        <taxon>Legionellales</taxon>
        <taxon>Legionellaceae</taxon>
        <taxon>Legionella</taxon>
    </lineage>
</organism>
<dbReference type="SUPFAM" id="SSF56112">
    <property type="entry name" value="Protein kinase-like (PK-like)"/>
    <property type="match status" value="1"/>
</dbReference>
<dbReference type="Gene3D" id="1.20.1280.50">
    <property type="match status" value="1"/>
</dbReference>
<dbReference type="PANTHER" id="PTHR22603:SF66">
    <property type="entry name" value="ETHANOLAMINE KINASE"/>
    <property type="match status" value="1"/>
</dbReference>
<gene>
    <name evidence="2" type="ORF">Lery_0353</name>
</gene>
<dbReference type="Pfam" id="PF12937">
    <property type="entry name" value="F-box-like"/>
    <property type="match status" value="1"/>
</dbReference>
<dbReference type="GO" id="GO:0005737">
    <property type="term" value="C:cytoplasm"/>
    <property type="evidence" value="ECO:0007669"/>
    <property type="project" value="TreeGrafter"/>
</dbReference>
<keyword evidence="2" id="KW-0418">Kinase</keyword>
<dbReference type="PANTHER" id="PTHR22603">
    <property type="entry name" value="CHOLINE/ETHANOALAMINE KINASE"/>
    <property type="match status" value="1"/>
</dbReference>
<dbReference type="RefSeq" id="WP_065230229.1">
    <property type="nucleotide sequence ID" value="NZ_CAAAHY010000001.1"/>
</dbReference>
<evidence type="ECO:0000313" key="2">
    <source>
        <dbReference type="EMBL" id="KTC99452.1"/>
    </source>
</evidence>
<proteinExistence type="predicted"/>
<dbReference type="InterPro" id="IPR011009">
    <property type="entry name" value="Kinase-like_dom_sf"/>
</dbReference>
<feature type="domain" description="F-box" evidence="1">
    <location>
        <begin position="4"/>
        <end position="53"/>
    </location>
</feature>
<dbReference type="CDD" id="cd05151">
    <property type="entry name" value="ChoK-like"/>
    <property type="match status" value="1"/>
</dbReference>
<dbReference type="Gene3D" id="3.30.200.20">
    <property type="entry name" value="Phosphorylase Kinase, domain 1"/>
    <property type="match status" value="1"/>
</dbReference>
<dbReference type="InterPro" id="IPR036047">
    <property type="entry name" value="F-box-like_dom_sf"/>
</dbReference>
<dbReference type="Pfam" id="PF01633">
    <property type="entry name" value="Choline_kinase"/>
    <property type="match status" value="1"/>
</dbReference>
<evidence type="ECO:0000259" key="1">
    <source>
        <dbReference type="PROSITE" id="PS50181"/>
    </source>
</evidence>
<keyword evidence="3" id="KW-1185">Reference proteome</keyword>
<dbReference type="GO" id="GO:0006646">
    <property type="term" value="P:phosphatidylethanolamine biosynthetic process"/>
    <property type="evidence" value="ECO:0007669"/>
    <property type="project" value="TreeGrafter"/>
</dbReference>
<comment type="caution">
    <text evidence="2">The sequence shown here is derived from an EMBL/GenBank/DDBJ whole genome shotgun (WGS) entry which is preliminary data.</text>
</comment>
<dbReference type="PATRIC" id="fig|448.7.peg.369"/>
<sequence length="369" mass="42199">MKFSFFDHKLPEPLAVYLFSFLDAQSLARTQQVCKEWQALSTKAKQDNALTPVIQLIPKLKPLYYLKLRQLSGGMTNLTYFIKQLKGVGGPAEKFVLRIPGKNTSRFITRKHEGYNARQVSQAAINVTIEFFDDKDGLQLTRFLENSKPLSPVLLKENDVLKSIADIFRKLHQSHQFSNDIHLFQRNEDLLKAVKENATFDLPKDLASVEEGLAKIAGICSNYKIPLMPCHNDPTPGNFLMSSSLFKLIDWEYSGNNDFLWDLVYFCLEGKLSLEQEKQLLGYYFGEVTPMIEAWFEVYKPLVSWWITLWCWTQLNNKANATDTKAYVQLAESSYRATQSSLENTACIKSLALIASDTQKTTFDGLRPF</sequence>
<protein>
    <submittedName>
        <fullName evidence="2">Choline kinase</fullName>
    </submittedName>
</protein>
<dbReference type="STRING" id="448.Lery_0353"/>
<name>A0A0W0TVF9_LEGER</name>
<dbReference type="GO" id="GO:0004305">
    <property type="term" value="F:ethanolamine kinase activity"/>
    <property type="evidence" value="ECO:0007669"/>
    <property type="project" value="TreeGrafter"/>
</dbReference>
<dbReference type="PROSITE" id="PS50181">
    <property type="entry name" value="FBOX"/>
    <property type="match status" value="1"/>
</dbReference>
<keyword evidence="2" id="KW-0808">Transferase</keyword>
<accession>A0A0W0TVF9</accession>